<reference evidence="3" key="1">
    <citation type="journal article" date="2023" name="Mol. Phylogenet. Evol.">
        <title>Genome-scale phylogeny and comparative genomics of the fungal order Sordariales.</title>
        <authorList>
            <person name="Hensen N."/>
            <person name="Bonometti L."/>
            <person name="Westerberg I."/>
            <person name="Brannstrom I.O."/>
            <person name="Guillou S."/>
            <person name="Cros-Aarteil S."/>
            <person name="Calhoun S."/>
            <person name="Haridas S."/>
            <person name="Kuo A."/>
            <person name="Mondo S."/>
            <person name="Pangilinan J."/>
            <person name="Riley R."/>
            <person name="LaButti K."/>
            <person name="Andreopoulos B."/>
            <person name="Lipzen A."/>
            <person name="Chen C."/>
            <person name="Yan M."/>
            <person name="Daum C."/>
            <person name="Ng V."/>
            <person name="Clum A."/>
            <person name="Steindorff A."/>
            <person name="Ohm R.A."/>
            <person name="Martin F."/>
            <person name="Silar P."/>
            <person name="Natvig D.O."/>
            <person name="Lalanne C."/>
            <person name="Gautier V."/>
            <person name="Ament-Velasquez S.L."/>
            <person name="Kruys A."/>
            <person name="Hutchinson M.I."/>
            <person name="Powell A.J."/>
            <person name="Barry K."/>
            <person name="Miller A.N."/>
            <person name="Grigoriev I.V."/>
            <person name="Debuchy R."/>
            <person name="Gladieux P."/>
            <person name="Hiltunen Thoren M."/>
            <person name="Johannesson H."/>
        </authorList>
    </citation>
    <scope>NUCLEOTIDE SEQUENCE</scope>
    <source>
        <strain evidence="3">PSN324</strain>
    </source>
</reference>
<organism evidence="3 4">
    <name type="scientific">Cladorrhinum samala</name>
    <dbReference type="NCBI Taxonomy" id="585594"/>
    <lineage>
        <taxon>Eukaryota</taxon>
        <taxon>Fungi</taxon>
        <taxon>Dikarya</taxon>
        <taxon>Ascomycota</taxon>
        <taxon>Pezizomycotina</taxon>
        <taxon>Sordariomycetes</taxon>
        <taxon>Sordariomycetidae</taxon>
        <taxon>Sordariales</taxon>
        <taxon>Podosporaceae</taxon>
        <taxon>Cladorrhinum</taxon>
    </lineage>
</organism>
<dbReference type="EMBL" id="MU865022">
    <property type="protein sequence ID" value="KAK4460005.1"/>
    <property type="molecule type" value="Genomic_DNA"/>
</dbReference>
<keyword evidence="2" id="KW-1133">Transmembrane helix</keyword>
<dbReference type="AlphaFoldDB" id="A0AAV9HIS6"/>
<evidence type="ECO:0000256" key="2">
    <source>
        <dbReference type="SAM" id="Phobius"/>
    </source>
</evidence>
<evidence type="ECO:0000313" key="4">
    <source>
        <dbReference type="Proteomes" id="UP001321749"/>
    </source>
</evidence>
<keyword evidence="4" id="KW-1185">Reference proteome</keyword>
<accession>A0AAV9HIS6</accession>
<feature type="compositionally biased region" description="Low complexity" evidence="1">
    <location>
        <begin position="80"/>
        <end position="89"/>
    </location>
</feature>
<proteinExistence type="predicted"/>
<feature type="region of interest" description="Disordered" evidence="1">
    <location>
        <begin position="1"/>
        <end position="47"/>
    </location>
</feature>
<reference evidence="3" key="2">
    <citation type="submission" date="2023-06" db="EMBL/GenBank/DDBJ databases">
        <authorList>
            <consortium name="Lawrence Berkeley National Laboratory"/>
            <person name="Mondo S.J."/>
            <person name="Hensen N."/>
            <person name="Bonometti L."/>
            <person name="Westerberg I."/>
            <person name="Brannstrom I.O."/>
            <person name="Guillou S."/>
            <person name="Cros-Aarteil S."/>
            <person name="Calhoun S."/>
            <person name="Haridas S."/>
            <person name="Kuo A."/>
            <person name="Pangilinan J."/>
            <person name="Riley R."/>
            <person name="Labutti K."/>
            <person name="Andreopoulos B."/>
            <person name="Lipzen A."/>
            <person name="Chen C."/>
            <person name="Yanf M."/>
            <person name="Daum C."/>
            <person name="Ng V."/>
            <person name="Clum A."/>
            <person name="Steindorff A."/>
            <person name="Ohm R."/>
            <person name="Martin F."/>
            <person name="Silar P."/>
            <person name="Natvig D."/>
            <person name="Lalanne C."/>
            <person name="Gautier V."/>
            <person name="Ament-Velasquez S.L."/>
            <person name="Kruys A."/>
            <person name="Hutchinson M.I."/>
            <person name="Powell A.J."/>
            <person name="Barry K."/>
            <person name="Miller A.N."/>
            <person name="Grigoriev I.V."/>
            <person name="Debuchy R."/>
            <person name="Gladieux P."/>
            <person name="Thoren M.H."/>
            <person name="Johannesson H."/>
        </authorList>
    </citation>
    <scope>NUCLEOTIDE SEQUENCE</scope>
    <source>
        <strain evidence="3">PSN324</strain>
    </source>
</reference>
<dbReference type="Proteomes" id="UP001321749">
    <property type="component" value="Unassembled WGS sequence"/>
</dbReference>
<keyword evidence="2" id="KW-0812">Transmembrane</keyword>
<evidence type="ECO:0000256" key="1">
    <source>
        <dbReference type="SAM" id="MobiDB-lite"/>
    </source>
</evidence>
<comment type="caution">
    <text evidence="3">The sequence shown here is derived from an EMBL/GenBank/DDBJ whole genome shotgun (WGS) entry which is preliminary data.</text>
</comment>
<keyword evidence="2" id="KW-0472">Membrane</keyword>
<evidence type="ECO:0000313" key="3">
    <source>
        <dbReference type="EMBL" id="KAK4460005.1"/>
    </source>
</evidence>
<feature type="compositionally biased region" description="Polar residues" evidence="1">
    <location>
        <begin position="38"/>
        <end position="47"/>
    </location>
</feature>
<gene>
    <name evidence="3" type="ORF">QBC42DRAFT_348394</name>
</gene>
<name>A0AAV9HIS6_9PEZI</name>
<protein>
    <submittedName>
        <fullName evidence="3">Uncharacterized protein</fullName>
    </submittedName>
</protein>
<feature type="transmembrane region" description="Helical" evidence="2">
    <location>
        <begin position="49"/>
        <end position="66"/>
    </location>
</feature>
<feature type="compositionally biased region" description="Polar residues" evidence="1">
    <location>
        <begin position="97"/>
        <end position="108"/>
    </location>
</feature>
<sequence>MFRSMINKPVITSRIAHSSARRIHTTRPRFESYRPNDPTKTTSESGNKTYAIIAALVLGVGGYYGLMMGSPRTAVPDNKSSTSMSGTSETSKRANESARSGVNPNNPQ</sequence>
<feature type="region of interest" description="Disordered" evidence="1">
    <location>
        <begin position="69"/>
        <end position="108"/>
    </location>
</feature>